<sequence>MRLGLAFQFLFGLLLQPRVKNVYAFEGIGSIEELNTYLESFFATTNSTTLEEWKLALPTRQEKEEMRRLLTKIYRMSSFEKLDNSFMERYTTLKTYLNVTVLEVGSVLNKFMKFLRN</sequence>
<gene>
    <name evidence="2" type="ORF">OESDEN_08034</name>
</gene>
<dbReference type="Proteomes" id="UP000053660">
    <property type="component" value="Unassembled WGS sequence"/>
</dbReference>
<dbReference type="AlphaFoldDB" id="A0A0B1T9Q6"/>
<feature type="chain" id="PRO_5002061536" evidence="1">
    <location>
        <begin position="25"/>
        <end position="117"/>
    </location>
</feature>
<feature type="signal peptide" evidence="1">
    <location>
        <begin position="1"/>
        <end position="24"/>
    </location>
</feature>
<proteinExistence type="predicted"/>
<reference evidence="2 3" key="1">
    <citation type="submission" date="2014-03" db="EMBL/GenBank/DDBJ databases">
        <title>Draft genome of the hookworm Oesophagostomum dentatum.</title>
        <authorList>
            <person name="Mitreva M."/>
        </authorList>
    </citation>
    <scope>NUCLEOTIDE SEQUENCE [LARGE SCALE GENOMIC DNA]</scope>
    <source>
        <strain evidence="2 3">OD-Hann</strain>
    </source>
</reference>
<evidence type="ECO:0000256" key="1">
    <source>
        <dbReference type="SAM" id="SignalP"/>
    </source>
</evidence>
<protein>
    <submittedName>
        <fullName evidence="2">Uncharacterized protein</fullName>
    </submittedName>
</protein>
<dbReference type="EMBL" id="KN551580">
    <property type="protein sequence ID" value="KHJ92085.1"/>
    <property type="molecule type" value="Genomic_DNA"/>
</dbReference>
<organism evidence="2 3">
    <name type="scientific">Oesophagostomum dentatum</name>
    <name type="common">Nodular worm</name>
    <dbReference type="NCBI Taxonomy" id="61180"/>
    <lineage>
        <taxon>Eukaryota</taxon>
        <taxon>Metazoa</taxon>
        <taxon>Ecdysozoa</taxon>
        <taxon>Nematoda</taxon>
        <taxon>Chromadorea</taxon>
        <taxon>Rhabditida</taxon>
        <taxon>Rhabditina</taxon>
        <taxon>Rhabditomorpha</taxon>
        <taxon>Strongyloidea</taxon>
        <taxon>Strongylidae</taxon>
        <taxon>Oesophagostomum</taxon>
    </lineage>
</organism>
<keyword evidence="3" id="KW-1185">Reference proteome</keyword>
<name>A0A0B1T9Q6_OESDE</name>
<keyword evidence="1" id="KW-0732">Signal</keyword>
<dbReference type="OrthoDB" id="5803672at2759"/>
<accession>A0A0B1T9Q6</accession>
<feature type="non-terminal residue" evidence="2">
    <location>
        <position position="117"/>
    </location>
</feature>
<evidence type="ECO:0000313" key="3">
    <source>
        <dbReference type="Proteomes" id="UP000053660"/>
    </source>
</evidence>
<evidence type="ECO:0000313" key="2">
    <source>
        <dbReference type="EMBL" id="KHJ92085.1"/>
    </source>
</evidence>